<evidence type="ECO:0000313" key="5">
    <source>
        <dbReference type="EMBL" id="CAF4359741.1"/>
    </source>
</evidence>
<dbReference type="InterPro" id="IPR013083">
    <property type="entry name" value="Znf_RING/FYVE/PHD"/>
</dbReference>
<dbReference type="Proteomes" id="UP000663844">
    <property type="component" value="Unassembled WGS sequence"/>
</dbReference>
<sequence length="178" mass="20375">MQEEQTDLNTLENFIERLHKKETIDGQIRQILYDIIYNISDKIIDEDDDDDETIDNSPIVYKIVLDNKPSSHRASRSRTGSDCIVHCRCGSVYDETSLVQCYACQLWQHVTCVTIDDSSRPYYCFECVAPCEQNPSACLKTNVLIAATLSPLQTYDDNHESYSTLTRSDGFVIRINEC</sequence>
<dbReference type="AlphaFoldDB" id="A0A820LM86"/>
<dbReference type="Gene3D" id="3.30.40.10">
    <property type="entry name" value="Zinc/RING finger domain, C3HC4 (zinc finger)"/>
    <property type="match status" value="1"/>
</dbReference>
<evidence type="ECO:0000256" key="3">
    <source>
        <dbReference type="ARBA" id="ARBA00022833"/>
    </source>
</evidence>
<gene>
    <name evidence="5" type="ORF">OXD698_LOCUS49240</name>
</gene>
<feature type="non-terminal residue" evidence="5">
    <location>
        <position position="1"/>
    </location>
</feature>
<evidence type="ECO:0000256" key="1">
    <source>
        <dbReference type="ARBA" id="ARBA00022723"/>
    </source>
</evidence>
<keyword evidence="3" id="KW-0862">Zinc</keyword>
<dbReference type="InterPro" id="IPR001965">
    <property type="entry name" value="Znf_PHD"/>
</dbReference>
<accession>A0A820LM86</accession>
<proteinExistence type="predicted"/>
<dbReference type="SUPFAM" id="SSF57903">
    <property type="entry name" value="FYVE/PHD zinc finger"/>
    <property type="match status" value="1"/>
</dbReference>
<feature type="domain" description="Zinc finger PHD-type" evidence="4">
    <location>
        <begin position="86"/>
        <end position="128"/>
    </location>
</feature>
<dbReference type="GO" id="GO:0008270">
    <property type="term" value="F:zinc ion binding"/>
    <property type="evidence" value="ECO:0007669"/>
    <property type="project" value="UniProtKB-KW"/>
</dbReference>
<name>A0A820LM86_9BILA</name>
<dbReference type="SMART" id="SM00249">
    <property type="entry name" value="PHD"/>
    <property type="match status" value="1"/>
</dbReference>
<keyword evidence="2" id="KW-0863">Zinc-finger</keyword>
<comment type="caution">
    <text evidence="5">The sequence shown here is derived from an EMBL/GenBank/DDBJ whole genome shotgun (WGS) entry which is preliminary data.</text>
</comment>
<evidence type="ECO:0000259" key="4">
    <source>
        <dbReference type="SMART" id="SM00249"/>
    </source>
</evidence>
<dbReference type="EMBL" id="CAJOAZ010021813">
    <property type="protein sequence ID" value="CAF4359741.1"/>
    <property type="molecule type" value="Genomic_DNA"/>
</dbReference>
<dbReference type="InterPro" id="IPR019786">
    <property type="entry name" value="Zinc_finger_PHD-type_CS"/>
</dbReference>
<dbReference type="PROSITE" id="PS01359">
    <property type="entry name" value="ZF_PHD_1"/>
    <property type="match status" value="1"/>
</dbReference>
<reference evidence="5" key="1">
    <citation type="submission" date="2021-02" db="EMBL/GenBank/DDBJ databases">
        <authorList>
            <person name="Nowell W R."/>
        </authorList>
    </citation>
    <scope>NUCLEOTIDE SEQUENCE</scope>
</reference>
<keyword evidence="1" id="KW-0479">Metal-binding</keyword>
<organism evidence="5 6">
    <name type="scientific">Adineta steineri</name>
    <dbReference type="NCBI Taxonomy" id="433720"/>
    <lineage>
        <taxon>Eukaryota</taxon>
        <taxon>Metazoa</taxon>
        <taxon>Spiralia</taxon>
        <taxon>Gnathifera</taxon>
        <taxon>Rotifera</taxon>
        <taxon>Eurotatoria</taxon>
        <taxon>Bdelloidea</taxon>
        <taxon>Adinetida</taxon>
        <taxon>Adinetidae</taxon>
        <taxon>Adineta</taxon>
    </lineage>
</organism>
<dbReference type="InterPro" id="IPR011011">
    <property type="entry name" value="Znf_FYVE_PHD"/>
</dbReference>
<protein>
    <recommendedName>
        <fullName evidence="4">Zinc finger PHD-type domain-containing protein</fullName>
    </recommendedName>
</protein>
<evidence type="ECO:0000313" key="6">
    <source>
        <dbReference type="Proteomes" id="UP000663844"/>
    </source>
</evidence>
<evidence type="ECO:0000256" key="2">
    <source>
        <dbReference type="ARBA" id="ARBA00022771"/>
    </source>
</evidence>